<organism evidence="1 2">
    <name type="scientific">Coemansia aciculifera</name>
    <dbReference type="NCBI Taxonomy" id="417176"/>
    <lineage>
        <taxon>Eukaryota</taxon>
        <taxon>Fungi</taxon>
        <taxon>Fungi incertae sedis</taxon>
        <taxon>Zoopagomycota</taxon>
        <taxon>Kickxellomycotina</taxon>
        <taxon>Kickxellomycetes</taxon>
        <taxon>Kickxellales</taxon>
        <taxon>Kickxellaceae</taxon>
        <taxon>Coemansia</taxon>
    </lineage>
</organism>
<reference evidence="1" key="1">
    <citation type="submission" date="2022-07" db="EMBL/GenBank/DDBJ databases">
        <title>Phylogenomic reconstructions and comparative analyses of Kickxellomycotina fungi.</title>
        <authorList>
            <person name="Reynolds N.K."/>
            <person name="Stajich J.E."/>
            <person name="Barry K."/>
            <person name="Grigoriev I.V."/>
            <person name="Crous P."/>
            <person name="Smith M.E."/>
        </authorList>
    </citation>
    <scope>NUCLEOTIDE SEQUENCE</scope>
    <source>
        <strain evidence="1">CBS 190363</strain>
    </source>
</reference>
<keyword evidence="2" id="KW-1185">Reference proteome</keyword>
<feature type="non-terminal residue" evidence="1">
    <location>
        <position position="1"/>
    </location>
</feature>
<feature type="non-terminal residue" evidence="1">
    <location>
        <position position="335"/>
    </location>
</feature>
<evidence type="ECO:0000313" key="1">
    <source>
        <dbReference type="EMBL" id="KAJ2878492.1"/>
    </source>
</evidence>
<accession>A0ACC1LTD7</accession>
<dbReference type="Proteomes" id="UP001139981">
    <property type="component" value="Unassembled WGS sequence"/>
</dbReference>
<proteinExistence type="predicted"/>
<comment type="caution">
    <text evidence="1">The sequence shown here is derived from an EMBL/GenBank/DDBJ whole genome shotgun (WGS) entry which is preliminary data.</text>
</comment>
<evidence type="ECO:0000313" key="2">
    <source>
        <dbReference type="Proteomes" id="UP001139981"/>
    </source>
</evidence>
<gene>
    <name evidence="1" type="ORF">IWW38_006308</name>
</gene>
<protein>
    <submittedName>
        <fullName evidence="1">Uncharacterized protein</fullName>
    </submittedName>
</protein>
<dbReference type="EMBL" id="JANBVB010003527">
    <property type="protein sequence ID" value="KAJ2878492.1"/>
    <property type="molecule type" value="Genomic_DNA"/>
</dbReference>
<sequence length="335" mass="36551">QAMTLKPLVVGGGSLGLDYSTETLFNSPMNMTAVLPTSASAAMPTAAHSYFGFGSASTTPMAMHTSTNSSPISHNVDLLNHANVSPFDRIPSSAAGALECAPAFSSTMSTPSLSRQQFAMPMRNCSSRTDLASELRIDTKPQLVHSKSTSFVSHGQGMATSSDSRVGSSDLPGHGPSTQSPLPANTRSDMVFFPSLLHKICMDPSLDHIAYWDEENHVCIPVIENLRIQLNAIGMTANHTDSLQKNFNDYQFSRRTDQRRVRHTTEVAIVKFYNPNFLPGRKDLLHLIVRKSALKKIQNNASQRDGDSSSRKKKRVPSVRTTGPRGARPNPYARH</sequence>
<name>A0ACC1LTD7_9FUNG</name>